<dbReference type="Pfam" id="PF00578">
    <property type="entry name" value="AhpC-TSA"/>
    <property type="match status" value="1"/>
</dbReference>
<sequence>MIMYDQIKMNREMKKILISGWIIYMMCCCTFKVENPYQISGKLKVPSDTLLVMYVNMNTGIASKLDTLALKDGEFGFNMPDSMAVYSVGLICKPLYGDPNALMAAMFNPIRLLVVPGENAIVTGEAKNYQISGSMFYQDLKEGEGLIKKFQQEAGRLNRKIAEMEGRRDDEKLINIMRDSLKMYQDQISGTIIEYMKCNPLKKTSVALLNHVTDEKKREAFEMLDSSVKNGVMAPYARTLIRMAEEQVAQKIAAAKIQPGMPAPQFTLKDIQGKNVSLASFQGKYVVLDFWGSWCGWCIKGIPDMKVCYEKHKNKVEFIGIACNDTEAGWKAAVAENELPWVQLINDENMNVPLMYAVAGYPTKYIIDPNGNIVKVVSGEDPKFYIFLDNLLK</sequence>
<evidence type="ECO:0000256" key="1">
    <source>
        <dbReference type="ARBA" id="ARBA00004196"/>
    </source>
</evidence>
<gene>
    <name evidence="7" type="ORF">DWZ68_17580</name>
</gene>
<dbReference type="InterPro" id="IPR036249">
    <property type="entry name" value="Thioredoxin-like_sf"/>
</dbReference>
<evidence type="ECO:0000256" key="3">
    <source>
        <dbReference type="ARBA" id="ARBA00023157"/>
    </source>
</evidence>
<dbReference type="PANTHER" id="PTHR42852">
    <property type="entry name" value="THIOL:DISULFIDE INTERCHANGE PROTEIN DSBE"/>
    <property type="match status" value="1"/>
</dbReference>
<keyword evidence="4" id="KW-0676">Redox-active center</keyword>
<dbReference type="SUPFAM" id="SSF52833">
    <property type="entry name" value="Thioredoxin-like"/>
    <property type="match status" value="1"/>
</dbReference>
<dbReference type="GO" id="GO:0016491">
    <property type="term" value="F:oxidoreductase activity"/>
    <property type="evidence" value="ECO:0007669"/>
    <property type="project" value="InterPro"/>
</dbReference>
<protein>
    <submittedName>
        <fullName evidence="7">AhpC/TSA family protein</fullName>
    </submittedName>
</protein>
<dbReference type="PROSITE" id="PS51352">
    <property type="entry name" value="THIOREDOXIN_2"/>
    <property type="match status" value="1"/>
</dbReference>
<accession>A0A415QAB5</accession>
<dbReference type="Gene3D" id="3.40.30.10">
    <property type="entry name" value="Glutaredoxin"/>
    <property type="match status" value="1"/>
</dbReference>
<evidence type="ECO:0000256" key="5">
    <source>
        <dbReference type="SAM" id="Coils"/>
    </source>
</evidence>
<evidence type="ECO:0000256" key="4">
    <source>
        <dbReference type="ARBA" id="ARBA00023284"/>
    </source>
</evidence>
<feature type="domain" description="Thioredoxin" evidence="6">
    <location>
        <begin position="257"/>
        <end position="393"/>
    </location>
</feature>
<reference evidence="7 8" key="1">
    <citation type="submission" date="2018-08" db="EMBL/GenBank/DDBJ databases">
        <title>A genome reference for cultivated species of the human gut microbiota.</title>
        <authorList>
            <person name="Zou Y."/>
            <person name="Xue W."/>
            <person name="Luo G."/>
        </authorList>
    </citation>
    <scope>NUCLEOTIDE SEQUENCE [LARGE SCALE GENOMIC DNA]</scope>
    <source>
        <strain evidence="7 8">AF34-33</strain>
    </source>
</reference>
<comment type="caution">
    <text evidence="7">The sequence shown here is derived from an EMBL/GenBank/DDBJ whole genome shotgun (WGS) entry which is preliminary data.</text>
</comment>
<dbReference type="InterPro" id="IPR000866">
    <property type="entry name" value="AhpC/TSA"/>
</dbReference>
<dbReference type="InterPro" id="IPR013766">
    <property type="entry name" value="Thioredoxin_domain"/>
</dbReference>
<keyword evidence="5" id="KW-0175">Coiled coil</keyword>
<comment type="subcellular location">
    <subcellularLocation>
        <location evidence="1">Cell envelope</location>
    </subcellularLocation>
</comment>
<evidence type="ECO:0000313" key="7">
    <source>
        <dbReference type="EMBL" id="RHM38674.1"/>
    </source>
</evidence>
<name>A0A415QAB5_9BACT</name>
<evidence type="ECO:0000256" key="2">
    <source>
        <dbReference type="ARBA" id="ARBA00022748"/>
    </source>
</evidence>
<evidence type="ECO:0000259" key="6">
    <source>
        <dbReference type="PROSITE" id="PS51352"/>
    </source>
</evidence>
<organism evidence="7 8">
    <name type="scientific">Butyricimonas virosa</name>
    <dbReference type="NCBI Taxonomy" id="544645"/>
    <lineage>
        <taxon>Bacteria</taxon>
        <taxon>Pseudomonadati</taxon>
        <taxon>Bacteroidota</taxon>
        <taxon>Bacteroidia</taxon>
        <taxon>Bacteroidales</taxon>
        <taxon>Odoribacteraceae</taxon>
        <taxon>Butyricimonas</taxon>
    </lineage>
</organism>
<dbReference type="InterPro" id="IPR050553">
    <property type="entry name" value="Thioredoxin_ResA/DsbE_sf"/>
</dbReference>
<dbReference type="AlphaFoldDB" id="A0A415QAB5"/>
<dbReference type="GO" id="GO:0016209">
    <property type="term" value="F:antioxidant activity"/>
    <property type="evidence" value="ECO:0007669"/>
    <property type="project" value="InterPro"/>
</dbReference>
<evidence type="ECO:0000313" key="8">
    <source>
        <dbReference type="Proteomes" id="UP000286038"/>
    </source>
</evidence>
<dbReference type="GO" id="GO:0017004">
    <property type="term" value="P:cytochrome complex assembly"/>
    <property type="evidence" value="ECO:0007669"/>
    <property type="project" value="UniProtKB-KW"/>
</dbReference>
<keyword evidence="3" id="KW-1015">Disulfide bond</keyword>
<dbReference type="EMBL" id="QRPV01000042">
    <property type="protein sequence ID" value="RHM38674.1"/>
    <property type="molecule type" value="Genomic_DNA"/>
</dbReference>
<dbReference type="CDD" id="cd02966">
    <property type="entry name" value="TlpA_like_family"/>
    <property type="match status" value="1"/>
</dbReference>
<keyword evidence="2" id="KW-0201">Cytochrome c-type biogenesis</keyword>
<proteinExistence type="predicted"/>
<feature type="coiled-coil region" evidence="5">
    <location>
        <begin position="140"/>
        <end position="167"/>
    </location>
</feature>
<dbReference type="PANTHER" id="PTHR42852:SF6">
    <property type="entry name" value="THIOL:DISULFIDE INTERCHANGE PROTEIN DSBE"/>
    <property type="match status" value="1"/>
</dbReference>
<dbReference type="Proteomes" id="UP000286038">
    <property type="component" value="Unassembled WGS sequence"/>
</dbReference>
<dbReference type="GO" id="GO:0030313">
    <property type="term" value="C:cell envelope"/>
    <property type="evidence" value="ECO:0007669"/>
    <property type="project" value="UniProtKB-SubCell"/>
</dbReference>